<dbReference type="EMBL" id="FNBE01000017">
    <property type="protein sequence ID" value="SDG96724.1"/>
    <property type="molecule type" value="Genomic_DNA"/>
</dbReference>
<name>A0A1G7YK06_PSEOR</name>
<evidence type="ECO:0000256" key="2">
    <source>
        <dbReference type="ARBA" id="ARBA00023015"/>
    </source>
</evidence>
<dbReference type="InterPro" id="IPR005119">
    <property type="entry name" value="LysR_subst-bd"/>
</dbReference>
<keyword evidence="4" id="KW-0804">Transcription</keyword>
<accession>A0A1G7YK06</accession>
<dbReference type="PROSITE" id="PS50931">
    <property type="entry name" value="HTH_LYSR"/>
    <property type="match status" value="1"/>
</dbReference>
<dbReference type="InterPro" id="IPR036388">
    <property type="entry name" value="WH-like_DNA-bd_sf"/>
</dbReference>
<evidence type="ECO:0000313" key="7">
    <source>
        <dbReference type="Proteomes" id="UP000198967"/>
    </source>
</evidence>
<dbReference type="Proteomes" id="UP000198967">
    <property type="component" value="Unassembled WGS sequence"/>
</dbReference>
<dbReference type="GO" id="GO:0003700">
    <property type="term" value="F:DNA-binding transcription factor activity"/>
    <property type="evidence" value="ECO:0007669"/>
    <property type="project" value="InterPro"/>
</dbReference>
<keyword evidence="2" id="KW-0805">Transcription regulation</keyword>
<dbReference type="PANTHER" id="PTHR30126:SF81">
    <property type="entry name" value="HTH-TYPE TRANSCRIPTIONAL REGULATOR ILVY"/>
    <property type="match status" value="1"/>
</dbReference>
<dbReference type="PANTHER" id="PTHR30126">
    <property type="entry name" value="HTH-TYPE TRANSCRIPTIONAL REGULATOR"/>
    <property type="match status" value="1"/>
</dbReference>
<evidence type="ECO:0000259" key="5">
    <source>
        <dbReference type="PROSITE" id="PS50931"/>
    </source>
</evidence>
<dbReference type="AlphaFoldDB" id="A0A1G7YK06"/>
<evidence type="ECO:0000313" key="6">
    <source>
        <dbReference type="EMBL" id="SDG96724.1"/>
    </source>
</evidence>
<comment type="similarity">
    <text evidence="1">Belongs to the LysR transcriptional regulatory family.</text>
</comment>
<keyword evidence="7" id="KW-1185">Reference proteome</keyword>
<dbReference type="STRING" id="366584.SAMN05216377_11777"/>
<protein>
    <submittedName>
        <fullName evidence="6">Transcriptional regulator, LysR family</fullName>
    </submittedName>
</protein>
<dbReference type="Pfam" id="PF03466">
    <property type="entry name" value="LysR_substrate"/>
    <property type="match status" value="1"/>
</dbReference>
<keyword evidence="3" id="KW-0238">DNA-binding</keyword>
<dbReference type="RefSeq" id="WP_245707731.1">
    <property type="nucleotide sequence ID" value="NZ_FNBE01000017.1"/>
</dbReference>
<evidence type="ECO:0000256" key="1">
    <source>
        <dbReference type="ARBA" id="ARBA00009437"/>
    </source>
</evidence>
<dbReference type="SUPFAM" id="SSF53850">
    <property type="entry name" value="Periplasmic binding protein-like II"/>
    <property type="match status" value="1"/>
</dbReference>
<dbReference type="InterPro" id="IPR000847">
    <property type="entry name" value="LysR_HTH_N"/>
</dbReference>
<evidence type="ECO:0000256" key="3">
    <source>
        <dbReference type="ARBA" id="ARBA00023125"/>
    </source>
</evidence>
<gene>
    <name evidence="6" type="ORF">SAMN05216377_11777</name>
</gene>
<dbReference type="Gene3D" id="3.40.190.10">
    <property type="entry name" value="Periplasmic binding protein-like II"/>
    <property type="match status" value="2"/>
</dbReference>
<dbReference type="Pfam" id="PF00126">
    <property type="entry name" value="HTH_1"/>
    <property type="match status" value="1"/>
</dbReference>
<sequence length="273" mass="29311">MQESQELELFLHVSRTLNFGRTSLECHVSPATLTRTIQRLETRAGSRLLDRGPRGVALTADGQRFVRYAERALALWSDWRTDSADLAGDLRIFATVTACQALLPTVLAPFRAAHPQVRLDLRTGDAGAALARLDEGDVDAAVAGLPERLPQSLVGRTLAVTDLVLVGGSRAGPFVVPNRGLVREAAERWFRARGITPTLAAEPDSHEGLLALVALGVGTGIVPRLVLETSAVQVEIVEEGLAAFPIGLCVRRADLRRPIVATLWGSVPEDSHG</sequence>
<dbReference type="SUPFAM" id="SSF46785">
    <property type="entry name" value="Winged helix' DNA-binding domain"/>
    <property type="match status" value="1"/>
</dbReference>
<dbReference type="InterPro" id="IPR036390">
    <property type="entry name" value="WH_DNA-bd_sf"/>
</dbReference>
<dbReference type="GO" id="GO:0000976">
    <property type="term" value="F:transcription cis-regulatory region binding"/>
    <property type="evidence" value="ECO:0007669"/>
    <property type="project" value="TreeGrafter"/>
</dbReference>
<organism evidence="6 7">
    <name type="scientific">Pseudonocardia oroxyli</name>
    <dbReference type="NCBI Taxonomy" id="366584"/>
    <lineage>
        <taxon>Bacteria</taxon>
        <taxon>Bacillati</taxon>
        <taxon>Actinomycetota</taxon>
        <taxon>Actinomycetes</taxon>
        <taxon>Pseudonocardiales</taxon>
        <taxon>Pseudonocardiaceae</taxon>
        <taxon>Pseudonocardia</taxon>
    </lineage>
</organism>
<evidence type="ECO:0000256" key="4">
    <source>
        <dbReference type="ARBA" id="ARBA00023163"/>
    </source>
</evidence>
<reference evidence="6 7" key="1">
    <citation type="submission" date="2016-10" db="EMBL/GenBank/DDBJ databases">
        <authorList>
            <person name="de Groot N.N."/>
        </authorList>
    </citation>
    <scope>NUCLEOTIDE SEQUENCE [LARGE SCALE GENOMIC DNA]</scope>
    <source>
        <strain evidence="6 7">CGMCC 4.3143</strain>
    </source>
</reference>
<dbReference type="Gene3D" id="1.10.10.10">
    <property type="entry name" value="Winged helix-like DNA-binding domain superfamily/Winged helix DNA-binding domain"/>
    <property type="match status" value="1"/>
</dbReference>
<feature type="domain" description="HTH lysR-type" evidence="5">
    <location>
        <begin position="1"/>
        <end position="59"/>
    </location>
</feature>
<proteinExistence type="inferred from homology"/>